<feature type="coiled-coil region" evidence="1">
    <location>
        <begin position="150"/>
        <end position="177"/>
    </location>
</feature>
<reference evidence="2 3" key="1">
    <citation type="submission" date="2019-03" db="EMBL/GenBank/DDBJ databases">
        <title>Single cell metagenomics reveals metabolic interactions within the superorganism composed of flagellate Streblomastix strix and complex community of Bacteroidetes bacteria on its surface.</title>
        <authorList>
            <person name="Treitli S.C."/>
            <person name="Kolisko M."/>
            <person name="Husnik F."/>
            <person name="Keeling P."/>
            <person name="Hampl V."/>
        </authorList>
    </citation>
    <scope>NUCLEOTIDE SEQUENCE [LARGE SCALE GENOMIC DNA]</scope>
    <source>
        <strain evidence="2">ST1C</strain>
    </source>
</reference>
<comment type="caution">
    <text evidence="2">The sequence shown here is derived from an EMBL/GenBank/DDBJ whole genome shotgun (WGS) entry which is preliminary data.</text>
</comment>
<proteinExistence type="predicted"/>
<evidence type="ECO:0000313" key="2">
    <source>
        <dbReference type="EMBL" id="KAA6386518.1"/>
    </source>
</evidence>
<protein>
    <submittedName>
        <fullName evidence="2">Uncharacterized protein</fullName>
    </submittedName>
</protein>
<name>A0A5J4VVC7_9EUKA</name>
<evidence type="ECO:0000313" key="3">
    <source>
        <dbReference type="Proteomes" id="UP000324800"/>
    </source>
</evidence>
<feature type="coiled-coil region" evidence="1">
    <location>
        <begin position="828"/>
        <end position="865"/>
    </location>
</feature>
<dbReference type="AlphaFoldDB" id="A0A5J4VVC7"/>
<keyword evidence="1" id="KW-0175">Coiled coil</keyword>
<organism evidence="2 3">
    <name type="scientific">Streblomastix strix</name>
    <dbReference type="NCBI Taxonomy" id="222440"/>
    <lineage>
        <taxon>Eukaryota</taxon>
        <taxon>Metamonada</taxon>
        <taxon>Preaxostyla</taxon>
        <taxon>Oxymonadida</taxon>
        <taxon>Streblomastigidae</taxon>
        <taxon>Streblomastix</taxon>
    </lineage>
</organism>
<gene>
    <name evidence="2" type="ORF">EZS28_017954</name>
</gene>
<evidence type="ECO:0000256" key="1">
    <source>
        <dbReference type="SAM" id="Coils"/>
    </source>
</evidence>
<dbReference type="EMBL" id="SNRW01004769">
    <property type="protein sequence ID" value="KAA6386518.1"/>
    <property type="molecule type" value="Genomic_DNA"/>
</dbReference>
<feature type="coiled-coil region" evidence="1">
    <location>
        <begin position="481"/>
        <end position="620"/>
    </location>
</feature>
<feature type="coiled-coil region" evidence="1">
    <location>
        <begin position="323"/>
        <end position="400"/>
    </location>
</feature>
<dbReference type="Proteomes" id="UP000324800">
    <property type="component" value="Unassembled WGS sequence"/>
</dbReference>
<feature type="coiled-coil region" evidence="1">
    <location>
        <begin position="82"/>
        <end position="123"/>
    </location>
</feature>
<sequence length="957" mass="111638">MQQKFDELLLERNKYYEQFKQTTAEAGFLRANAGKIAEFVNELQALNRVQKTCVNLTQEGVGTITYRAECVSQMAAENVAAVRTAAEEVQRLRDECSKAKRAMLIMEQEVKRVEKEKDDCLAESHTELKRVMDRVRKDAEVEIASERMERERLSHIEQRLTNEVKQLHERSNTLATELKKRETEIIRLRDEKELGEMSSEAKIAQLEQTLNIQSETIEKNSAKLLEAEKNWEADRNGLVALHAEKLASWATMREALESTQRQNELSIKQLNESLQEEQKHNSDLNSTNLEMNQKLNLLIKDKEKMQSDIDYMADKLEKRESAIIDMDAQLQEAQTVNSRLNEEIIEKETLSVNLLQKDKIIDEVQDEIINQAVQKEKEKAEIQERLMDQIADERDNARTREDEIVKLGEAQEKKFMTEIETIRIQYESHIQSLNSQHTSQVAQLIEENTIKEQLQQEYTNQLKIDHQNELNSIQELHQIQITNSESVINDLKNKVYQIEEEMRLKEDILNTQGEELVEMDQLKNSLSICESQKELLEHEKQQQLELVSKLSNEIINLKEVIEKNELMMKLMQEQETQSENARNEERRKEEEQMKQFVDEMKKVGSELENVKEELSQKKQESIQLWSQLAGSNNQREEQEQLFNQKLNEFNDILRRKDEDIEQKRIEIDSLFKDKDDELKKQTQTIQQLTLERDLAKNQLIARQGEAQNSTEELLQDIADRDMKIHIIETKVDELKKILQETEQAYQQAMNNNSDIINNNKQAETEMNIRQQQYIQELEERLVQLQQSQLDTEENLEKSLSKLDRMNLFAAETLRLNEMKHSEERQKILEEQQNTLDELQLVAGALKDREIELADARAALAEQQAAVDSAGTAERQMQATMTSLNEKVAKDSMLLQNLMKKDAEHAEEMKKMKGVLVKNSKTLNEHMQQNFFNGMPDMQKLATMISKAQEMGKKPVGK</sequence>
<feature type="coiled-coil region" evidence="1">
    <location>
        <begin position="724"/>
        <end position="794"/>
    </location>
</feature>
<accession>A0A5J4VVC7</accession>
<feature type="coiled-coil region" evidence="1">
    <location>
        <begin position="646"/>
        <end position="698"/>
    </location>
</feature>